<feature type="region of interest" description="Disordered" evidence="1">
    <location>
        <begin position="169"/>
        <end position="200"/>
    </location>
</feature>
<dbReference type="Proteomes" id="UP000008068">
    <property type="component" value="Unassembled WGS sequence"/>
</dbReference>
<dbReference type="FunCoup" id="G0MA74">
    <property type="interactions" value="235"/>
</dbReference>
<evidence type="ECO:0000313" key="3">
    <source>
        <dbReference type="Proteomes" id="UP000008068"/>
    </source>
</evidence>
<gene>
    <name evidence="2" type="ORF">CAEBREN_03427</name>
</gene>
<keyword evidence="3" id="KW-1185">Reference proteome</keyword>
<name>G0MA74_CAEBE</name>
<dbReference type="PANTHER" id="PTHR21566">
    <property type="entry name" value="CILIA- AND FLAGELLA-ASSOCIATED PROTEIN 251-LIKE-RELATED-RELATED"/>
    <property type="match status" value="1"/>
</dbReference>
<dbReference type="OMA" id="IEWRSEP"/>
<feature type="region of interest" description="Disordered" evidence="1">
    <location>
        <begin position="268"/>
        <end position="297"/>
    </location>
</feature>
<dbReference type="HOGENOM" id="CLU_802206_0_0_1"/>
<sequence length="346" mass="40207">MNTLYIDPDMTLLFNFCTRQQDYNEFYDTYKRDIEICAQRLEHLEIPKNTLCHFITQNVAKLFTILTANSSCDHRKLAAGCCGVELQQPEFIDDLKKAVEKKDWQPFYDKYRKYADTIIKEARRQRFLNVLIEWRSEPYLNLESRDKAILAQSNDTMRISVNRASSSVENRSGMRLLPYEPEDGGNNETEISPGGPGSSSALEEFGEIGVIASETPEESAMELPGRIDQEQFQSPEIECKPKIINSMMEDFDNYERKMKYKELCGFESTSRNPPLEKEIPEKSPQETKLQENEFEEYEKEMSKLLNDVLKQHPTEEKNGVEESSKEHPPETILDMVTDFIEKMWEG</sequence>
<dbReference type="InParanoid" id="G0MA74"/>
<dbReference type="InterPro" id="IPR007883">
    <property type="entry name" value="DUF713"/>
</dbReference>
<feature type="compositionally biased region" description="Basic and acidic residues" evidence="1">
    <location>
        <begin position="310"/>
        <end position="329"/>
    </location>
</feature>
<organism evidence="3">
    <name type="scientific">Caenorhabditis brenneri</name>
    <name type="common">Nematode worm</name>
    <dbReference type="NCBI Taxonomy" id="135651"/>
    <lineage>
        <taxon>Eukaryota</taxon>
        <taxon>Metazoa</taxon>
        <taxon>Ecdysozoa</taxon>
        <taxon>Nematoda</taxon>
        <taxon>Chromadorea</taxon>
        <taxon>Rhabditida</taxon>
        <taxon>Rhabditina</taxon>
        <taxon>Rhabditomorpha</taxon>
        <taxon>Rhabditoidea</taxon>
        <taxon>Rhabditidae</taxon>
        <taxon>Peloderinae</taxon>
        <taxon>Caenorhabditis</taxon>
    </lineage>
</organism>
<reference evidence="3" key="1">
    <citation type="submission" date="2011-07" db="EMBL/GenBank/DDBJ databases">
        <authorList>
            <consortium name="Caenorhabditis brenneri Sequencing and Analysis Consortium"/>
            <person name="Wilson R.K."/>
        </authorList>
    </citation>
    <scope>NUCLEOTIDE SEQUENCE [LARGE SCALE GENOMIC DNA]</scope>
    <source>
        <strain evidence="3">PB2801</strain>
    </source>
</reference>
<dbReference type="AlphaFoldDB" id="G0MA74"/>
<dbReference type="eggNOG" id="ENOG502TKGE">
    <property type="taxonomic scope" value="Eukaryota"/>
</dbReference>
<evidence type="ECO:0000313" key="2">
    <source>
        <dbReference type="EMBL" id="EGT30785.1"/>
    </source>
</evidence>
<dbReference type="EMBL" id="GL379787">
    <property type="protein sequence ID" value="EGT30785.1"/>
    <property type="molecule type" value="Genomic_DNA"/>
</dbReference>
<proteinExistence type="predicted"/>
<dbReference type="PANTHER" id="PTHR21566:SF2">
    <property type="entry name" value="CILIA- AND FLAGELLA-ASSOCIATED PROTEIN 251-LIKE-RELATED"/>
    <property type="match status" value="1"/>
</dbReference>
<protein>
    <submittedName>
        <fullName evidence="2">Uncharacterized protein</fullName>
    </submittedName>
</protein>
<dbReference type="OrthoDB" id="5889702at2759"/>
<feature type="compositionally biased region" description="Basic and acidic residues" evidence="1">
    <location>
        <begin position="274"/>
        <end position="291"/>
    </location>
</feature>
<evidence type="ECO:0000256" key="1">
    <source>
        <dbReference type="SAM" id="MobiDB-lite"/>
    </source>
</evidence>
<feature type="region of interest" description="Disordered" evidence="1">
    <location>
        <begin position="310"/>
        <end position="332"/>
    </location>
</feature>
<accession>G0MA74</accession>